<feature type="domain" description="DUF7896" evidence="2">
    <location>
        <begin position="437"/>
        <end position="515"/>
    </location>
</feature>
<gene>
    <name evidence="3" type="ORF">E8E13_001881</name>
</gene>
<name>A0A9P4TCP0_CURKU</name>
<dbReference type="AlphaFoldDB" id="A0A9P4TCP0"/>
<dbReference type="EMBL" id="SWKU01000013">
    <property type="protein sequence ID" value="KAF3001222.1"/>
    <property type="molecule type" value="Genomic_DNA"/>
</dbReference>
<keyword evidence="4" id="KW-1185">Reference proteome</keyword>
<accession>A0A9P4TCP0</accession>
<feature type="region of interest" description="Disordered" evidence="1">
    <location>
        <begin position="479"/>
        <end position="501"/>
    </location>
</feature>
<feature type="compositionally biased region" description="Polar residues" evidence="1">
    <location>
        <begin position="298"/>
        <end position="307"/>
    </location>
</feature>
<feature type="region of interest" description="Disordered" evidence="1">
    <location>
        <begin position="519"/>
        <end position="542"/>
    </location>
</feature>
<comment type="caution">
    <text evidence="3">The sequence shown here is derived from an EMBL/GenBank/DDBJ whole genome shotgun (WGS) entry which is preliminary data.</text>
</comment>
<evidence type="ECO:0000313" key="4">
    <source>
        <dbReference type="Proteomes" id="UP000801428"/>
    </source>
</evidence>
<dbReference type="PANTHER" id="PTHR42031:SF1">
    <property type="entry name" value="KEY LIME PATHOGENICITY PROTEIN"/>
    <property type="match status" value="1"/>
</dbReference>
<feature type="region of interest" description="Disordered" evidence="1">
    <location>
        <begin position="285"/>
        <end position="390"/>
    </location>
</feature>
<dbReference type="PANTHER" id="PTHR42031">
    <property type="entry name" value="KEY LIME PATHOGENICITY PROTEIN"/>
    <property type="match status" value="1"/>
</dbReference>
<dbReference type="Pfam" id="PF25438">
    <property type="entry name" value="DUF7896"/>
    <property type="match status" value="1"/>
</dbReference>
<feature type="compositionally biased region" description="Low complexity" evidence="1">
    <location>
        <begin position="285"/>
        <end position="294"/>
    </location>
</feature>
<evidence type="ECO:0000256" key="1">
    <source>
        <dbReference type="SAM" id="MobiDB-lite"/>
    </source>
</evidence>
<dbReference type="InterPro" id="IPR057218">
    <property type="entry name" value="DUF7896"/>
</dbReference>
<sequence length="604" mass="65744">MADIYMNSSSSAFTILEQARQEFWSTHAHLTEEQRQEAWSTAALYPNSNAFDISAQPSMAQQIPRTMPNSMSNLTQLPQMDRTQSAPASRPRSTTIPESIDIQRSTSDFGIWPATTSSNESTGDYALFSEHSMRVQASLQAIPETTVEYTPGDYVNTCIEASSPSVPFRNMNMQVQLTPQWCQSSDCSTSPSTPQTALMTPVTQSSNAMSRQGSLNPNFLDESSLRVQSDLSFMPILPEDSQLSFPSSCFDGSKLVDSNFLSFTGPMASEPVVFPAFSSSSSSSLPVPHASAHALASPEQQSPQNASYLAEDMRRSTSHSSESGASIVSTRSSFSRQSRREREINAAAASRPLAPKQGGELSSAHPISTSPDPSSAQLAQIRASDGSSKTVGVLHKTPYVRPSHPKIMCVHCNERPDGFRGTHELDRHIARAHAAVRKGFICVAPSFDAKFLDNCKHCRNKKVYGAYYNAAAHLRRAHFHPRKRGRKGKNDEKRGGIGGGDHPAMDWLKQHWIRELEVPNNTKAQSVSASPESAEDSAGETESAPAVFDAFEMHGVETQYPPGQHQLPAIPLDYGLSASIVAADAFPYQAPVEGFSFDAYAMGP</sequence>
<evidence type="ECO:0000259" key="2">
    <source>
        <dbReference type="Pfam" id="PF25438"/>
    </source>
</evidence>
<dbReference type="Proteomes" id="UP000801428">
    <property type="component" value="Unassembled WGS sequence"/>
</dbReference>
<proteinExistence type="predicted"/>
<protein>
    <recommendedName>
        <fullName evidence="2">DUF7896 domain-containing protein</fullName>
    </recommendedName>
</protein>
<organism evidence="3 4">
    <name type="scientific">Curvularia kusanoi</name>
    <name type="common">Cochliobolus kusanoi</name>
    <dbReference type="NCBI Taxonomy" id="90978"/>
    <lineage>
        <taxon>Eukaryota</taxon>
        <taxon>Fungi</taxon>
        <taxon>Dikarya</taxon>
        <taxon>Ascomycota</taxon>
        <taxon>Pezizomycotina</taxon>
        <taxon>Dothideomycetes</taxon>
        <taxon>Pleosporomycetidae</taxon>
        <taxon>Pleosporales</taxon>
        <taxon>Pleosporineae</taxon>
        <taxon>Pleosporaceae</taxon>
        <taxon>Curvularia</taxon>
    </lineage>
</organism>
<dbReference type="OrthoDB" id="5377599at2759"/>
<feature type="region of interest" description="Disordered" evidence="1">
    <location>
        <begin position="79"/>
        <end position="98"/>
    </location>
</feature>
<reference evidence="3" key="1">
    <citation type="submission" date="2019-04" db="EMBL/GenBank/DDBJ databases">
        <title>Sequencing of skin fungus with MAO and IRED activity.</title>
        <authorList>
            <person name="Marsaioli A.J."/>
            <person name="Bonatto J.M.C."/>
            <person name="Reis Junior O."/>
        </authorList>
    </citation>
    <scope>NUCLEOTIDE SEQUENCE</scope>
    <source>
        <strain evidence="3">30M1</strain>
    </source>
</reference>
<feature type="compositionally biased region" description="Polar residues" evidence="1">
    <location>
        <begin position="318"/>
        <end position="328"/>
    </location>
</feature>
<evidence type="ECO:0000313" key="3">
    <source>
        <dbReference type="EMBL" id="KAF3001222.1"/>
    </source>
</evidence>
<feature type="compositionally biased region" description="Polar residues" evidence="1">
    <location>
        <begin position="519"/>
        <end position="531"/>
    </location>
</feature>
<feature type="compositionally biased region" description="Polar residues" evidence="1">
    <location>
        <begin position="365"/>
        <end position="378"/>
    </location>
</feature>